<evidence type="ECO:0000259" key="1">
    <source>
        <dbReference type="Pfam" id="PF03168"/>
    </source>
</evidence>
<evidence type="ECO:0000313" key="2">
    <source>
        <dbReference type="EMBL" id="SKD09341.1"/>
    </source>
</evidence>
<proteinExistence type="predicted"/>
<dbReference type="Pfam" id="PF03168">
    <property type="entry name" value="LEA_2"/>
    <property type="match status" value="1"/>
</dbReference>
<dbReference type="PROSITE" id="PS51257">
    <property type="entry name" value="PROKAR_LIPOPROTEIN"/>
    <property type="match status" value="1"/>
</dbReference>
<feature type="domain" description="Late embryogenesis abundant protein LEA-2 subgroup" evidence="1">
    <location>
        <begin position="57"/>
        <end position="142"/>
    </location>
</feature>
<evidence type="ECO:0000313" key="3">
    <source>
        <dbReference type="Proteomes" id="UP000190166"/>
    </source>
</evidence>
<accession>A0A1T5P9E9</accession>
<reference evidence="2 3" key="1">
    <citation type="submission" date="2017-02" db="EMBL/GenBank/DDBJ databases">
        <authorList>
            <person name="Peterson S.W."/>
        </authorList>
    </citation>
    <scope>NUCLEOTIDE SEQUENCE [LARGE SCALE GENOMIC DNA]</scope>
    <source>
        <strain evidence="2 3">DSM 18108</strain>
    </source>
</reference>
<dbReference type="Proteomes" id="UP000190166">
    <property type="component" value="Unassembled WGS sequence"/>
</dbReference>
<keyword evidence="3" id="KW-1185">Reference proteome</keyword>
<organism evidence="2 3">
    <name type="scientific">Chitinophaga ginsengisegetis</name>
    <dbReference type="NCBI Taxonomy" id="393003"/>
    <lineage>
        <taxon>Bacteria</taxon>
        <taxon>Pseudomonadati</taxon>
        <taxon>Bacteroidota</taxon>
        <taxon>Chitinophagia</taxon>
        <taxon>Chitinophagales</taxon>
        <taxon>Chitinophagaceae</taxon>
        <taxon>Chitinophaga</taxon>
    </lineage>
</organism>
<dbReference type="InterPro" id="IPR004864">
    <property type="entry name" value="LEA_2"/>
</dbReference>
<dbReference type="Gene3D" id="2.60.40.1820">
    <property type="match status" value="1"/>
</dbReference>
<dbReference type="EMBL" id="FUZZ01000005">
    <property type="protein sequence ID" value="SKD09341.1"/>
    <property type="molecule type" value="Genomic_DNA"/>
</dbReference>
<gene>
    <name evidence="2" type="ORF">SAMN05660461_5226</name>
</gene>
<dbReference type="STRING" id="393003.SAMN05660461_5226"/>
<dbReference type="AlphaFoldDB" id="A0A1T5P9E9"/>
<dbReference type="SUPFAM" id="SSF117070">
    <property type="entry name" value="LEA14-like"/>
    <property type="match status" value="1"/>
</dbReference>
<protein>
    <submittedName>
        <fullName evidence="2">LEA14-like dessication related protein</fullName>
    </submittedName>
</protein>
<name>A0A1T5P9E9_9BACT</name>
<sequence length="155" mass="17392">MTVTQKLQLLLTFIMGIFLSGCTVFQTPEPRLPKKLAVRIFNITPQRAALKIEGIYYNPNNFGFTFKSGDLELMLDTFLLGKVHIDTMINVPAHALFTVPVTVAPDFNKLGQTGINLEDSVHISFKGTMKGSVGWFSKTIHIAYDGRHYLDLQMN</sequence>
<dbReference type="RefSeq" id="WP_159454437.1">
    <property type="nucleotide sequence ID" value="NZ_FUZZ01000005.1"/>
</dbReference>